<evidence type="ECO:0000256" key="1">
    <source>
        <dbReference type="SAM" id="MobiDB-lite"/>
    </source>
</evidence>
<sequence>MGVARATLTQMTSALKRRTRWGRWTRSKPSKRCRRQIANHPFSKWKVVVECEGKFGPTTTEIMAALKAMGKEALPDYPSKELKALIPRDRTGGGYRGHGGRTRGARMPQPHLQPRTRGVEEWKGKGEAVEGEEEEAAAAAAAAAHALAAIAEYAYMSSW</sequence>
<name>A0AAE0FQ48_9CHLO</name>
<feature type="region of interest" description="Disordered" evidence="1">
    <location>
        <begin position="80"/>
        <end position="126"/>
    </location>
</feature>
<evidence type="ECO:0000313" key="2">
    <source>
        <dbReference type="EMBL" id="KAK3263640.1"/>
    </source>
</evidence>
<dbReference type="EMBL" id="LGRX02015182">
    <property type="protein sequence ID" value="KAK3263640.1"/>
    <property type="molecule type" value="Genomic_DNA"/>
</dbReference>
<keyword evidence="3" id="KW-1185">Reference proteome</keyword>
<accession>A0AAE0FQ48</accession>
<comment type="caution">
    <text evidence="2">The sequence shown here is derived from an EMBL/GenBank/DDBJ whole genome shotgun (WGS) entry which is preliminary data.</text>
</comment>
<organism evidence="2 3">
    <name type="scientific">Cymbomonas tetramitiformis</name>
    <dbReference type="NCBI Taxonomy" id="36881"/>
    <lineage>
        <taxon>Eukaryota</taxon>
        <taxon>Viridiplantae</taxon>
        <taxon>Chlorophyta</taxon>
        <taxon>Pyramimonadophyceae</taxon>
        <taxon>Pyramimonadales</taxon>
        <taxon>Pyramimonadaceae</taxon>
        <taxon>Cymbomonas</taxon>
    </lineage>
</organism>
<evidence type="ECO:0000313" key="3">
    <source>
        <dbReference type="Proteomes" id="UP001190700"/>
    </source>
</evidence>
<reference evidence="2 3" key="1">
    <citation type="journal article" date="2015" name="Genome Biol. Evol.">
        <title>Comparative Genomics of a Bacterivorous Green Alga Reveals Evolutionary Causalities and Consequences of Phago-Mixotrophic Mode of Nutrition.</title>
        <authorList>
            <person name="Burns J.A."/>
            <person name="Paasch A."/>
            <person name="Narechania A."/>
            <person name="Kim E."/>
        </authorList>
    </citation>
    <scope>NUCLEOTIDE SEQUENCE [LARGE SCALE GENOMIC DNA]</scope>
    <source>
        <strain evidence="2 3">PLY_AMNH</strain>
    </source>
</reference>
<dbReference type="AlphaFoldDB" id="A0AAE0FQ48"/>
<gene>
    <name evidence="2" type="ORF">CYMTET_27568</name>
</gene>
<feature type="compositionally biased region" description="Basic and acidic residues" evidence="1">
    <location>
        <begin position="117"/>
        <end position="126"/>
    </location>
</feature>
<proteinExistence type="predicted"/>
<protein>
    <submittedName>
        <fullName evidence="2">Uncharacterized protein</fullName>
    </submittedName>
</protein>
<feature type="compositionally biased region" description="Basic and acidic residues" evidence="1">
    <location>
        <begin position="80"/>
        <end position="91"/>
    </location>
</feature>
<dbReference type="Proteomes" id="UP001190700">
    <property type="component" value="Unassembled WGS sequence"/>
</dbReference>